<dbReference type="RefSeq" id="WP_035904386.1">
    <property type="nucleotide sequence ID" value="NZ_AVPK01000004.1"/>
</dbReference>
<sequence length="422" mass="44003">MDTTAATATLEGRFAALHAGAHELSMEELLDVIELAQREKDAASARQAIALAHLSAWDTHRQEDGSVTEIHHGLGHQRLDAPELAAPRLGCSVHVAENRILDAIRQMTRTPALVEAMASGDLDEQRARVVTEETEFLSPESAAEVVERVQDVWGQLTTGPLRRLLARTAAQVDPDAVAEHAAAERERRGLTRRAGVNGTDHWRGDFRVEDARAAWAAVTERARELVRAGDADNLAMARSDAMMELILEHCDVKVIVHATRAADPDPDPRPDTNGRDGDGDPNGNGINGNGSDRDGSSLDGNHGNDSDASSGRDGATANNSDAGSSSGTGSKASTTKTARAHPRAGEADRGNAQTTSPAPAPSTSGSSSRSSWGPASPSGSRTAGPDSPLPGSSSPLPRSASARSPSLGSGSPPGQRGGEDLV</sequence>
<dbReference type="InterPro" id="IPR003870">
    <property type="entry name" value="DUF222"/>
</dbReference>
<feature type="region of interest" description="Disordered" evidence="1">
    <location>
        <begin position="259"/>
        <end position="422"/>
    </location>
</feature>
<feature type="compositionally biased region" description="Low complexity" evidence="1">
    <location>
        <begin position="354"/>
        <end position="414"/>
    </location>
</feature>
<feature type="compositionally biased region" description="Low complexity" evidence="1">
    <location>
        <begin position="314"/>
        <end position="337"/>
    </location>
</feature>
<organism evidence="3 4">
    <name type="scientific">Knoellia subterranea KCTC 19937</name>
    <dbReference type="NCBI Taxonomy" id="1385521"/>
    <lineage>
        <taxon>Bacteria</taxon>
        <taxon>Bacillati</taxon>
        <taxon>Actinomycetota</taxon>
        <taxon>Actinomycetes</taxon>
        <taxon>Micrococcales</taxon>
        <taxon>Intrasporangiaceae</taxon>
        <taxon>Knoellia</taxon>
    </lineage>
</organism>
<feature type="non-terminal residue" evidence="3">
    <location>
        <position position="422"/>
    </location>
</feature>
<dbReference type="eggNOG" id="COG1403">
    <property type="taxonomic scope" value="Bacteria"/>
</dbReference>
<dbReference type="EMBL" id="AVPK01000004">
    <property type="protein sequence ID" value="KGN37986.1"/>
    <property type="molecule type" value="Genomic_DNA"/>
</dbReference>
<dbReference type="Pfam" id="PF02720">
    <property type="entry name" value="DUF222"/>
    <property type="match status" value="1"/>
</dbReference>
<feature type="domain" description="DUF222" evidence="2">
    <location>
        <begin position="38"/>
        <end position="232"/>
    </location>
</feature>
<evidence type="ECO:0000256" key="1">
    <source>
        <dbReference type="SAM" id="MobiDB-lite"/>
    </source>
</evidence>
<reference evidence="3 4" key="1">
    <citation type="submission" date="2013-08" db="EMBL/GenBank/DDBJ databases">
        <title>The genome sequence of Knoellia subterranea.</title>
        <authorList>
            <person name="Zhu W."/>
            <person name="Wang G."/>
        </authorList>
    </citation>
    <scope>NUCLEOTIDE SEQUENCE [LARGE SCALE GENOMIC DNA]</scope>
    <source>
        <strain evidence="3 4">KCTC 19937</strain>
    </source>
</reference>
<protein>
    <recommendedName>
        <fullName evidence="2">DUF222 domain-containing protein</fullName>
    </recommendedName>
</protein>
<proteinExistence type="predicted"/>
<evidence type="ECO:0000259" key="2">
    <source>
        <dbReference type="Pfam" id="PF02720"/>
    </source>
</evidence>
<gene>
    <name evidence="3" type="ORF">N803_13060</name>
</gene>
<feature type="compositionally biased region" description="Basic and acidic residues" evidence="1">
    <location>
        <begin position="259"/>
        <end position="278"/>
    </location>
</feature>
<comment type="caution">
    <text evidence="3">The sequence shown here is derived from an EMBL/GenBank/DDBJ whole genome shotgun (WGS) entry which is preliminary data.</text>
</comment>
<evidence type="ECO:0000313" key="4">
    <source>
        <dbReference type="Proteomes" id="UP000030011"/>
    </source>
</evidence>
<dbReference type="Proteomes" id="UP000030011">
    <property type="component" value="Unassembled WGS sequence"/>
</dbReference>
<keyword evidence="4" id="KW-1185">Reference proteome</keyword>
<name>A0A0A0JQZ9_9MICO</name>
<accession>A0A0A0JQZ9</accession>
<evidence type="ECO:0000313" key="3">
    <source>
        <dbReference type="EMBL" id="KGN37986.1"/>
    </source>
</evidence>
<dbReference type="AlphaFoldDB" id="A0A0A0JQZ9"/>